<dbReference type="GeneID" id="41604683"/>
<dbReference type="RefSeq" id="WP_048170197.1">
    <property type="nucleotide sequence ID" value="NZ_CP009507.1"/>
</dbReference>
<evidence type="ECO:0008006" key="3">
    <source>
        <dbReference type="Google" id="ProtNLM"/>
    </source>
</evidence>
<proteinExistence type="predicted"/>
<dbReference type="KEGG" id="msz:MSSIH_0711"/>
<dbReference type="Proteomes" id="UP000033092">
    <property type="component" value="Chromosome"/>
</dbReference>
<gene>
    <name evidence="1" type="ORF">MSSIH_0711</name>
</gene>
<dbReference type="GeneID" id="24859515"/>
<name>A0A0E3LA49_9EURY</name>
<dbReference type="HOGENOM" id="CLU_096326_0_0_2"/>
<organism evidence="1 2">
    <name type="scientific">Methanosarcina siciliae HI350</name>
    <dbReference type="NCBI Taxonomy" id="1434119"/>
    <lineage>
        <taxon>Archaea</taxon>
        <taxon>Methanobacteriati</taxon>
        <taxon>Methanobacteriota</taxon>
        <taxon>Stenosarchaea group</taxon>
        <taxon>Methanomicrobia</taxon>
        <taxon>Methanosarcinales</taxon>
        <taxon>Methanosarcinaceae</taxon>
        <taxon>Methanosarcina</taxon>
    </lineage>
</organism>
<evidence type="ECO:0000313" key="1">
    <source>
        <dbReference type="EMBL" id="AKB31401.1"/>
    </source>
</evidence>
<protein>
    <recommendedName>
        <fullName evidence="3">DUF4367 domain-containing protein</fullName>
    </recommendedName>
</protein>
<dbReference type="PROSITE" id="PS51257">
    <property type="entry name" value="PROKAR_LIPOPROTEIN"/>
    <property type="match status" value="1"/>
</dbReference>
<reference evidence="1 2" key="1">
    <citation type="submission" date="2014-07" db="EMBL/GenBank/DDBJ databases">
        <title>Methanogenic archaea and the global carbon cycle.</title>
        <authorList>
            <person name="Henriksen J.R."/>
            <person name="Luke J."/>
            <person name="Reinhart S."/>
            <person name="Benedict M.N."/>
            <person name="Youngblut N.D."/>
            <person name="Metcalf M.E."/>
            <person name="Whitaker R.J."/>
            <person name="Metcalf W.W."/>
        </authorList>
    </citation>
    <scope>NUCLEOTIDE SEQUENCE [LARGE SCALE GENOMIC DNA]</scope>
    <source>
        <strain evidence="1 2">HI350</strain>
    </source>
</reference>
<dbReference type="PATRIC" id="fig|1434119.4.peg.894"/>
<evidence type="ECO:0000313" key="2">
    <source>
        <dbReference type="Proteomes" id="UP000033092"/>
    </source>
</evidence>
<sequence length="193" mass="20975">MKKSIALISVFAVLMIAFSGCVDNNSPAVNGTDSANPETNVISEDDVAGISTLETLPAGFEYVDTIPLSTDEIKSDYNAENVSGVLNVSEGIYKDSNETNYYIDAIELEDEEVANNFIDAYKASFPPLSSGSRFTDKSFNGHSAVKITEYVTSGGETVPRYTYIWNNENYVIVVYGNTAEEAPIRQLAEATGY</sequence>
<dbReference type="AlphaFoldDB" id="A0A0E3LA49"/>
<dbReference type="EMBL" id="CP009507">
    <property type="protein sequence ID" value="AKB31401.1"/>
    <property type="molecule type" value="Genomic_DNA"/>
</dbReference>
<accession>A0A0E3LA49</accession>